<dbReference type="InterPro" id="IPR050833">
    <property type="entry name" value="Poly_Biosynth_Transport"/>
</dbReference>
<evidence type="ECO:0000256" key="3">
    <source>
        <dbReference type="ARBA" id="ARBA00022692"/>
    </source>
</evidence>
<feature type="transmembrane region" description="Helical" evidence="6">
    <location>
        <begin position="84"/>
        <end position="104"/>
    </location>
</feature>
<feature type="transmembrane region" description="Helical" evidence="6">
    <location>
        <begin position="26"/>
        <end position="51"/>
    </location>
</feature>
<comment type="caution">
    <text evidence="7">The sequence shown here is derived from an EMBL/GenBank/DDBJ whole genome shotgun (WGS) entry which is preliminary data.</text>
</comment>
<evidence type="ECO:0000256" key="4">
    <source>
        <dbReference type="ARBA" id="ARBA00022989"/>
    </source>
</evidence>
<dbReference type="Proteomes" id="UP000530424">
    <property type="component" value="Unassembled WGS sequence"/>
</dbReference>
<keyword evidence="2" id="KW-1003">Cell membrane</keyword>
<organism evidence="7 8">
    <name type="scientific">Nocardioides thalensis</name>
    <dbReference type="NCBI Taxonomy" id="1914755"/>
    <lineage>
        <taxon>Bacteria</taxon>
        <taxon>Bacillati</taxon>
        <taxon>Actinomycetota</taxon>
        <taxon>Actinomycetes</taxon>
        <taxon>Propionibacteriales</taxon>
        <taxon>Nocardioidaceae</taxon>
        <taxon>Nocardioides</taxon>
    </lineage>
</organism>
<name>A0A853C8Y8_9ACTN</name>
<dbReference type="AlphaFoldDB" id="A0A853C8Y8"/>
<reference evidence="7 8" key="1">
    <citation type="submission" date="2020-07" db="EMBL/GenBank/DDBJ databases">
        <title>Sequencing the genomes of 1000 actinobacteria strains.</title>
        <authorList>
            <person name="Klenk H.-P."/>
        </authorList>
    </citation>
    <scope>NUCLEOTIDE SEQUENCE [LARGE SCALE GENOMIC DNA]</scope>
    <source>
        <strain evidence="7 8">DSM 103833</strain>
    </source>
</reference>
<feature type="transmembrane region" description="Helical" evidence="6">
    <location>
        <begin position="284"/>
        <end position="300"/>
    </location>
</feature>
<dbReference type="PANTHER" id="PTHR30250">
    <property type="entry name" value="PST FAMILY PREDICTED COLANIC ACID TRANSPORTER"/>
    <property type="match status" value="1"/>
</dbReference>
<feature type="transmembrane region" description="Helical" evidence="6">
    <location>
        <begin position="320"/>
        <end position="340"/>
    </location>
</feature>
<dbReference type="RefSeq" id="WP_179669205.1">
    <property type="nucleotide sequence ID" value="NZ_JACCFP010000001.1"/>
</dbReference>
<evidence type="ECO:0000256" key="2">
    <source>
        <dbReference type="ARBA" id="ARBA00022475"/>
    </source>
</evidence>
<dbReference type="PANTHER" id="PTHR30250:SF26">
    <property type="entry name" value="PSMA PROTEIN"/>
    <property type="match status" value="1"/>
</dbReference>
<feature type="transmembrane region" description="Helical" evidence="6">
    <location>
        <begin position="168"/>
        <end position="188"/>
    </location>
</feature>
<accession>A0A853C8Y8</accession>
<feature type="transmembrane region" description="Helical" evidence="6">
    <location>
        <begin position="141"/>
        <end position="162"/>
    </location>
</feature>
<keyword evidence="3 6" id="KW-0812">Transmembrane</keyword>
<comment type="subcellular location">
    <subcellularLocation>
        <location evidence="1">Cell membrane</location>
        <topology evidence="1">Multi-pass membrane protein</topology>
    </subcellularLocation>
</comment>
<proteinExistence type="predicted"/>
<evidence type="ECO:0000256" key="6">
    <source>
        <dbReference type="SAM" id="Phobius"/>
    </source>
</evidence>
<evidence type="ECO:0000256" key="1">
    <source>
        <dbReference type="ARBA" id="ARBA00004651"/>
    </source>
</evidence>
<sequence length="405" mass="42289">MGSQAGAGRRLSVITIDQIVSGASNLLIALLSAHLLGTAAFGYFGLILVIYAGAQGVTRSLVGDPLLVHPDDARNRVGAPVSSALVLGVGMGALILALAGVLHLADLPLAPEMLILGLAFPGLILHDLGRYLGFAVQRPSLSLVLDLTWLVLSTTAFVAVIALDDISLTWFTLAWVGPGALASLLVFAQHRIRLGGARAWLRERWSFSWRYLMSYLATQGAVLGFSVTVAAVAGAFALGAVRGALLLIRPYMTFQTAAVAAGVSEIANDADPAAASRHLRRTTVLAMSIGLVNVAVLLLIPDSVGQLVLADTWFATEPLLVAASLHILCLGLVAGPRSYLNGTRAIRTTTTLDIATTFGVVATGTIGVFVDGALGAYWGTAIGQGVAAAIWWTVLGLRRKRSKMP</sequence>
<keyword evidence="8" id="KW-1185">Reference proteome</keyword>
<keyword evidence="4 6" id="KW-1133">Transmembrane helix</keyword>
<keyword evidence="5 6" id="KW-0472">Membrane</keyword>
<evidence type="ECO:0000313" key="7">
    <source>
        <dbReference type="EMBL" id="NYJ02898.1"/>
    </source>
</evidence>
<evidence type="ECO:0000256" key="5">
    <source>
        <dbReference type="ARBA" id="ARBA00023136"/>
    </source>
</evidence>
<feature type="transmembrane region" description="Helical" evidence="6">
    <location>
        <begin position="110"/>
        <end position="129"/>
    </location>
</feature>
<feature type="transmembrane region" description="Helical" evidence="6">
    <location>
        <begin position="209"/>
        <end position="238"/>
    </location>
</feature>
<feature type="transmembrane region" description="Helical" evidence="6">
    <location>
        <begin position="352"/>
        <end position="370"/>
    </location>
</feature>
<protein>
    <submittedName>
        <fullName evidence="7">O-antigen/teichoic acid export membrane protein</fullName>
    </submittedName>
</protein>
<evidence type="ECO:0000313" key="8">
    <source>
        <dbReference type="Proteomes" id="UP000530424"/>
    </source>
</evidence>
<feature type="transmembrane region" description="Helical" evidence="6">
    <location>
        <begin position="376"/>
        <end position="397"/>
    </location>
</feature>
<gene>
    <name evidence="7" type="ORF">HNR19_003596</name>
</gene>
<dbReference type="EMBL" id="JACCFP010000001">
    <property type="protein sequence ID" value="NYJ02898.1"/>
    <property type="molecule type" value="Genomic_DNA"/>
</dbReference>
<dbReference type="GO" id="GO:0005886">
    <property type="term" value="C:plasma membrane"/>
    <property type="evidence" value="ECO:0007669"/>
    <property type="project" value="UniProtKB-SubCell"/>
</dbReference>